<evidence type="ECO:0000313" key="1">
    <source>
        <dbReference type="EMBL" id="OAN44909.1"/>
    </source>
</evidence>
<dbReference type="EMBL" id="LWQS01000061">
    <property type="protein sequence ID" value="OAN44909.1"/>
    <property type="molecule type" value="Genomic_DNA"/>
</dbReference>
<evidence type="ECO:0000313" key="2">
    <source>
        <dbReference type="Proteomes" id="UP000078287"/>
    </source>
</evidence>
<gene>
    <name evidence="1" type="ORF">A6A03_15680</name>
</gene>
<reference evidence="1 2" key="1">
    <citation type="submission" date="2016-04" db="EMBL/GenBank/DDBJ databases">
        <title>Chloroflexus islandicus sp. nov., a thermophilic filamentous anoxygenic phototrophic bacterium from geyser Strokkur (Iceland).</title>
        <authorList>
            <person name="Gaisin V.A."/>
            <person name="Kalashnikov A.M."/>
            <person name="Sukhacheva M.V."/>
            <person name="Grouzdev D.S."/>
            <person name="Ivanov T.M."/>
            <person name="Kuznetsov B."/>
            <person name="Gorlenko V.M."/>
        </authorList>
    </citation>
    <scope>NUCLEOTIDE SEQUENCE [LARGE SCALE GENOMIC DNA]</scope>
    <source>
        <strain evidence="2">isl-2</strain>
    </source>
</reference>
<keyword evidence="2" id="KW-1185">Reference proteome</keyword>
<accession>A0A178M821</accession>
<dbReference type="RefSeq" id="WP_066788624.1">
    <property type="nucleotide sequence ID" value="NZ_LWQS01000061.1"/>
</dbReference>
<proteinExistence type="predicted"/>
<sequence>MAQPSLRTISVIRRGYGRRYTDLPVDELSQQRIVIDCAGGYLRPALIDLRQGDTVYWREQERYVSGQISHVRRDDQRVIAVLKDVQVMPEDFFPY</sequence>
<name>A0A178M821_9CHLR</name>
<dbReference type="Proteomes" id="UP000078287">
    <property type="component" value="Unassembled WGS sequence"/>
</dbReference>
<organism evidence="1 2">
    <name type="scientific">Chloroflexus islandicus</name>
    <dbReference type="NCBI Taxonomy" id="1707952"/>
    <lineage>
        <taxon>Bacteria</taxon>
        <taxon>Bacillati</taxon>
        <taxon>Chloroflexota</taxon>
        <taxon>Chloroflexia</taxon>
        <taxon>Chloroflexales</taxon>
        <taxon>Chloroflexineae</taxon>
        <taxon>Chloroflexaceae</taxon>
        <taxon>Chloroflexus</taxon>
    </lineage>
</organism>
<protein>
    <submittedName>
        <fullName evidence="1">Uncharacterized protein</fullName>
    </submittedName>
</protein>
<dbReference type="AlphaFoldDB" id="A0A178M821"/>
<dbReference type="OrthoDB" id="161524at2"/>
<comment type="caution">
    <text evidence="1">The sequence shown here is derived from an EMBL/GenBank/DDBJ whole genome shotgun (WGS) entry which is preliminary data.</text>
</comment>
<dbReference type="STRING" id="1707952.A6A03_15680"/>